<keyword evidence="1" id="KW-0732">Signal</keyword>
<dbReference type="Proteomes" id="UP000030755">
    <property type="component" value="Unassembled WGS sequence"/>
</dbReference>
<dbReference type="Gene3D" id="2.60.40.4060">
    <property type="entry name" value="Reeler domain"/>
    <property type="match status" value="1"/>
</dbReference>
<dbReference type="HOGENOM" id="CLU_1372905_0_0_1"/>
<dbReference type="InterPro" id="IPR002861">
    <property type="entry name" value="Reeler_dom"/>
</dbReference>
<organism evidence="3 4">
    <name type="scientific">Rozella allomycis (strain CSF55)</name>
    <dbReference type="NCBI Taxonomy" id="988480"/>
    <lineage>
        <taxon>Eukaryota</taxon>
        <taxon>Fungi</taxon>
        <taxon>Fungi incertae sedis</taxon>
        <taxon>Cryptomycota</taxon>
        <taxon>Cryptomycota incertae sedis</taxon>
        <taxon>Rozella</taxon>
    </lineage>
</organism>
<keyword evidence="4" id="KW-1185">Reference proteome</keyword>
<feature type="chain" id="PRO_5001705035" description="Reelin domain-containing protein" evidence="1">
    <location>
        <begin position="21"/>
        <end position="199"/>
    </location>
</feature>
<dbReference type="InterPro" id="IPR042307">
    <property type="entry name" value="Reeler_sf"/>
</dbReference>
<protein>
    <recommendedName>
        <fullName evidence="2">Reelin domain-containing protein</fullName>
    </recommendedName>
</protein>
<reference evidence="3 4" key="1">
    <citation type="journal article" date="2013" name="Curr. Biol.">
        <title>Shared signatures of parasitism and phylogenomics unite Cryptomycota and microsporidia.</title>
        <authorList>
            <person name="James T.Y."/>
            <person name="Pelin A."/>
            <person name="Bonen L."/>
            <person name="Ahrendt S."/>
            <person name="Sain D."/>
            <person name="Corradi N."/>
            <person name="Stajich J.E."/>
        </authorList>
    </citation>
    <scope>NUCLEOTIDE SEQUENCE [LARGE SCALE GENOMIC DNA]</scope>
    <source>
        <strain evidence="3 4">CSF55</strain>
    </source>
</reference>
<name>A0A075B3R6_ROZAC</name>
<proteinExistence type="predicted"/>
<gene>
    <name evidence="3" type="ORF">O9G_005600</name>
</gene>
<dbReference type="EMBL" id="KE560780">
    <property type="protein sequence ID" value="EPZ35691.1"/>
    <property type="molecule type" value="Genomic_DNA"/>
</dbReference>
<dbReference type="AlphaFoldDB" id="A0A075B3R6"/>
<evidence type="ECO:0000313" key="3">
    <source>
        <dbReference type="EMBL" id="EPZ35691.1"/>
    </source>
</evidence>
<evidence type="ECO:0000259" key="2">
    <source>
        <dbReference type="Pfam" id="PF02014"/>
    </source>
</evidence>
<accession>A0A075B3R6</accession>
<evidence type="ECO:0000256" key="1">
    <source>
        <dbReference type="SAM" id="SignalP"/>
    </source>
</evidence>
<feature type="signal peptide" evidence="1">
    <location>
        <begin position="1"/>
        <end position="20"/>
    </location>
</feature>
<feature type="domain" description="Reelin" evidence="2">
    <location>
        <begin position="57"/>
        <end position="144"/>
    </location>
</feature>
<evidence type="ECO:0000313" key="4">
    <source>
        <dbReference type="Proteomes" id="UP000030755"/>
    </source>
</evidence>
<sequence length="199" mass="21545">MHLGFEIAFLATSFFGSCLSRSTGSPLCNITLTQMTTFMTGSNRSLNFGLAKQEISNGIQVTVGNPNPATYKGLLLWTNIGSFAAPPTDSGFRYVNFTKCPASVTHANAVLKTNPANFVWIPPPTTSNYTVEFRAVVVYNRTNWQFLDPLVTNFTIPTVVNQPQPQPTPTPSPSAGISISPSYAKMLMCILFVVAINGI</sequence>
<dbReference type="Pfam" id="PF02014">
    <property type="entry name" value="Reeler"/>
    <property type="match status" value="1"/>
</dbReference>